<comment type="similarity">
    <text evidence="1">Belongs to the protease inhibitor I9 family.</text>
</comment>
<protein>
    <submittedName>
        <fullName evidence="2">Proteinase inhibitor propeptide</fullName>
    </submittedName>
</protein>
<evidence type="ECO:0000313" key="3">
    <source>
        <dbReference type="Proteomes" id="UP000572817"/>
    </source>
</evidence>
<gene>
    <name evidence="2" type="ORF">GTA08_BOTSDO10393</name>
</gene>
<accession>A0A8H4N4E5</accession>
<reference evidence="2" key="1">
    <citation type="submission" date="2020-04" db="EMBL/GenBank/DDBJ databases">
        <title>Genome Assembly and Annotation of Botryosphaeria dothidea sdau 11-99, a Latent Pathogen of Apple Fruit Ring Rot in China.</title>
        <authorList>
            <person name="Yu C."/>
            <person name="Diao Y."/>
            <person name="Lu Q."/>
            <person name="Zhao J."/>
            <person name="Cui S."/>
            <person name="Peng C."/>
            <person name="He B."/>
            <person name="Liu H."/>
        </authorList>
    </citation>
    <scope>NUCLEOTIDE SEQUENCE [LARGE SCALE GENOMIC DNA]</scope>
    <source>
        <strain evidence="2">Sdau11-99</strain>
    </source>
</reference>
<evidence type="ECO:0000256" key="1">
    <source>
        <dbReference type="ARBA" id="ARBA00038069"/>
    </source>
</evidence>
<dbReference type="Proteomes" id="UP000572817">
    <property type="component" value="Unassembled WGS sequence"/>
</dbReference>
<sequence>MPAINVTLKEGASADELEKAKKSVADQGGKVTHEFKLIKGFTYDYPTLLLQTASSSDRMGPHPTPHTPINSTLTPAEFPADTVHSLATNDHVTVEADQEVKTQ</sequence>
<organism evidence="2 3">
    <name type="scientific">Botryosphaeria dothidea</name>
    <dbReference type="NCBI Taxonomy" id="55169"/>
    <lineage>
        <taxon>Eukaryota</taxon>
        <taxon>Fungi</taxon>
        <taxon>Dikarya</taxon>
        <taxon>Ascomycota</taxon>
        <taxon>Pezizomycotina</taxon>
        <taxon>Dothideomycetes</taxon>
        <taxon>Dothideomycetes incertae sedis</taxon>
        <taxon>Botryosphaeriales</taxon>
        <taxon>Botryosphaeriaceae</taxon>
        <taxon>Botryosphaeria</taxon>
    </lineage>
</organism>
<comment type="caution">
    <text evidence="2">The sequence shown here is derived from an EMBL/GenBank/DDBJ whole genome shotgun (WGS) entry which is preliminary data.</text>
</comment>
<keyword evidence="3" id="KW-1185">Reference proteome</keyword>
<dbReference type="GO" id="GO:0042144">
    <property type="term" value="P:vacuole fusion, non-autophagic"/>
    <property type="evidence" value="ECO:0007669"/>
    <property type="project" value="TreeGrafter"/>
</dbReference>
<proteinExistence type="inferred from homology"/>
<dbReference type="AlphaFoldDB" id="A0A8H4N4E5"/>
<dbReference type="InterPro" id="IPR037045">
    <property type="entry name" value="S8pro/Inhibitor_I9_sf"/>
</dbReference>
<dbReference type="PANTHER" id="PTHR28288:SF2">
    <property type="entry name" value="PROTEASE B INHIBITOR 2"/>
    <property type="match status" value="1"/>
</dbReference>
<dbReference type="EMBL" id="WWBZ02000073">
    <property type="protein sequence ID" value="KAF4302607.1"/>
    <property type="molecule type" value="Genomic_DNA"/>
</dbReference>
<dbReference type="PANTHER" id="PTHR28288">
    <property type="entry name" value="PROTEASE B INHIBITOR 2"/>
    <property type="match status" value="1"/>
</dbReference>
<dbReference type="InterPro" id="IPR052471">
    <property type="entry name" value="PBI_I9"/>
</dbReference>
<dbReference type="SUPFAM" id="SSF54897">
    <property type="entry name" value="Protease propeptides/inhibitors"/>
    <property type="match status" value="1"/>
</dbReference>
<evidence type="ECO:0000313" key="2">
    <source>
        <dbReference type="EMBL" id="KAF4302607.1"/>
    </source>
</evidence>
<dbReference type="Gene3D" id="3.30.70.80">
    <property type="entry name" value="Peptidase S8 propeptide/proteinase inhibitor I9"/>
    <property type="match status" value="1"/>
</dbReference>
<name>A0A8H4N4E5_9PEZI</name>
<dbReference type="GO" id="GO:0004866">
    <property type="term" value="F:endopeptidase inhibitor activity"/>
    <property type="evidence" value="ECO:0007669"/>
    <property type="project" value="TreeGrafter"/>
</dbReference>
<dbReference type="OrthoDB" id="5518345at2759"/>